<dbReference type="AlphaFoldDB" id="A0A2P6P6Y1"/>
<gene>
    <name evidence="2" type="ORF">RchiOBHm_Chr7g0197881</name>
</gene>
<accession>A0A2P6P6Y1</accession>
<dbReference type="Gramene" id="PRQ17701">
    <property type="protein sequence ID" value="PRQ17701"/>
    <property type="gene ID" value="RchiOBHm_Chr7g0197881"/>
</dbReference>
<evidence type="ECO:0000259" key="1">
    <source>
        <dbReference type="SMART" id="SM00579"/>
    </source>
</evidence>
<dbReference type="EMBL" id="PDCK01000045">
    <property type="protein sequence ID" value="PRQ17701.1"/>
    <property type="molecule type" value="Genomic_DNA"/>
</dbReference>
<dbReference type="InterPro" id="IPR050232">
    <property type="entry name" value="FBL13/AtMIF1-like"/>
</dbReference>
<protein>
    <submittedName>
        <fullName evidence="2">Putative FBD domain, leucine-rich repeat domain, L domain-containing protein</fullName>
    </submittedName>
</protein>
<evidence type="ECO:0000313" key="3">
    <source>
        <dbReference type="Proteomes" id="UP000238479"/>
    </source>
</evidence>
<sequence>MMNVSLIDAWVSTAIKHNVVELVLSSGGPGLPDFEIPRCLFMCNTLVSLELGVHKNIRAVTPPSHCFPCLKLLHVTFRFPDSHTVEKLFPAFPVLEDLIIDGEHEDASGFNLVIYAPKLKRLQISFIVCKSAMIAAASDSEDYEYYGCQIFVSADAPNLEELDIYYDILVSYSLKNAKCLRKAEIGFLDVKDLENLDYFLALSDRICQLFADICNAKYLTVSAPIFAALDIRYHSLLLTFSNLHHLELQLQTCLCLQSLTTLLKISPNLEHLKILPKREHLYVNEYNYCDGDDEDEPEHGWDAPESVPVCLISHLKTICLWEFKRCPNEVEVAKYLVKHGKALNKVTNYNHFSEDEEMEIRSPSALWSKFSKFPRGSKTCKIQFQTII</sequence>
<dbReference type="SMART" id="SM00579">
    <property type="entry name" value="FBD"/>
    <property type="match status" value="1"/>
</dbReference>
<proteinExistence type="predicted"/>
<dbReference type="OMA" id="NLCISAP"/>
<dbReference type="SUPFAM" id="SSF52047">
    <property type="entry name" value="RNI-like"/>
    <property type="match status" value="1"/>
</dbReference>
<name>A0A2P6P6Y1_ROSCH</name>
<keyword evidence="3" id="KW-1185">Reference proteome</keyword>
<dbReference type="OrthoDB" id="612216at2759"/>
<evidence type="ECO:0000313" key="2">
    <source>
        <dbReference type="EMBL" id="PRQ17701.1"/>
    </source>
</evidence>
<dbReference type="Pfam" id="PF24758">
    <property type="entry name" value="LRR_At5g56370"/>
    <property type="match status" value="1"/>
</dbReference>
<dbReference type="Pfam" id="PF08387">
    <property type="entry name" value="FBD"/>
    <property type="match status" value="1"/>
</dbReference>
<dbReference type="InterPro" id="IPR006566">
    <property type="entry name" value="FBD"/>
</dbReference>
<dbReference type="InterPro" id="IPR055411">
    <property type="entry name" value="LRR_FXL15/At3g58940/PEG3-like"/>
</dbReference>
<comment type="caution">
    <text evidence="2">The sequence shown here is derived from an EMBL/GenBank/DDBJ whole genome shotgun (WGS) entry which is preliminary data.</text>
</comment>
<organism evidence="2 3">
    <name type="scientific">Rosa chinensis</name>
    <name type="common">China rose</name>
    <dbReference type="NCBI Taxonomy" id="74649"/>
    <lineage>
        <taxon>Eukaryota</taxon>
        <taxon>Viridiplantae</taxon>
        <taxon>Streptophyta</taxon>
        <taxon>Embryophyta</taxon>
        <taxon>Tracheophyta</taxon>
        <taxon>Spermatophyta</taxon>
        <taxon>Magnoliopsida</taxon>
        <taxon>eudicotyledons</taxon>
        <taxon>Gunneridae</taxon>
        <taxon>Pentapetalae</taxon>
        <taxon>rosids</taxon>
        <taxon>fabids</taxon>
        <taxon>Rosales</taxon>
        <taxon>Rosaceae</taxon>
        <taxon>Rosoideae</taxon>
        <taxon>Rosoideae incertae sedis</taxon>
        <taxon>Rosa</taxon>
    </lineage>
</organism>
<dbReference type="PANTHER" id="PTHR31900:SF34">
    <property type="entry name" value="EMB|CAB62440.1-RELATED"/>
    <property type="match status" value="1"/>
</dbReference>
<dbReference type="InterPro" id="IPR032675">
    <property type="entry name" value="LRR_dom_sf"/>
</dbReference>
<reference evidence="2 3" key="1">
    <citation type="journal article" date="2018" name="Nat. Genet.">
        <title>The Rosa genome provides new insights in the design of modern roses.</title>
        <authorList>
            <person name="Bendahmane M."/>
        </authorList>
    </citation>
    <scope>NUCLEOTIDE SEQUENCE [LARGE SCALE GENOMIC DNA]</scope>
    <source>
        <strain evidence="3">cv. Old Blush</strain>
    </source>
</reference>
<dbReference type="Proteomes" id="UP000238479">
    <property type="component" value="Chromosome 7"/>
</dbReference>
<dbReference type="Gene3D" id="3.80.10.10">
    <property type="entry name" value="Ribonuclease Inhibitor"/>
    <property type="match status" value="1"/>
</dbReference>
<feature type="domain" description="FBD" evidence="1">
    <location>
        <begin position="309"/>
        <end position="385"/>
    </location>
</feature>
<dbReference type="PANTHER" id="PTHR31900">
    <property type="entry name" value="F-BOX/RNI SUPERFAMILY PROTEIN-RELATED"/>
    <property type="match status" value="1"/>
</dbReference>